<accession>A0AB34FIR2</accession>
<evidence type="ECO:0000313" key="3">
    <source>
        <dbReference type="Proteomes" id="UP001163105"/>
    </source>
</evidence>
<dbReference type="Proteomes" id="UP001163105">
    <property type="component" value="Unassembled WGS sequence"/>
</dbReference>
<name>A0AB34FIR2_9HYPO</name>
<keyword evidence="3" id="KW-1185">Reference proteome</keyword>
<protein>
    <submittedName>
        <fullName evidence="2">Small secreted protein</fullName>
    </submittedName>
</protein>
<sequence>MLRSLCLTIAAVAAASASLCHAEPDGARSSLNVTALSAADGESTLECWQLDARFQPPPSETGTEGPQSVFLGDVSNGTYSIIPGGLDTGLHHPPAKQFVLFFDGVVEISLPTRPEKVVIRGGQNGLMLQVDTADVSHQGHRIKSLGSRRVSSLRLPLRPGTDVGYQVLYSGPCRESELMGSY</sequence>
<feature type="chain" id="PRO_5044274048" evidence="1">
    <location>
        <begin position="23"/>
        <end position="182"/>
    </location>
</feature>
<reference evidence="2" key="1">
    <citation type="submission" date="2023-01" db="EMBL/GenBank/DDBJ databases">
        <title>The growth and conidiation of Purpureocillium lavendulum are regulated by nitrogen source and histone H3K14 acetylation.</title>
        <authorList>
            <person name="Tang P."/>
            <person name="Han J."/>
            <person name="Zhang C."/>
            <person name="Tang P."/>
            <person name="Qi F."/>
            <person name="Zhang K."/>
            <person name="Liang L."/>
        </authorList>
    </citation>
    <scope>NUCLEOTIDE SEQUENCE</scope>
    <source>
        <strain evidence="2">YMF1.00683</strain>
    </source>
</reference>
<proteinExistence type="predicted"/>
<gene>
    <name evidence="2" type="ORF">O9K51_08954</name>
</gene>
<keyword evidence="1" id="KW-0732">Signal</keyword>
<comment type="caution">
    <text evidence="2">The sequence shown here is derived from an EMBL/GenBank/DDBJ whole genome shotgun (WGS) entry which is preliminary data.</text>
</comment>
<feature type="signal peptide" evidence="1">
    <location>
        <begin position="1"/>
        <end position="22"/>
    </location>
</feature>
<dbReference type="EMBL" id="JAQHRD010000008">
    <property type="protein sequence ID" value="KAJ6438362.1"/>
    <property type="molecule type" value="Genomic_DNA"/>
</dbReference>
<evidence type="ECO:0000256" key="1">
    <source>
        <dbReference type="SAM" id="SignalP"/>
    </source>
</evidence>
<evidence type="ECO:0000313" key="2">
    <source>
        <dbReference type="EMBL" id="KAJ6438362.1"/>
    </source>
</evidence>
<dbReference type="AlphaFoldDB" id="A0AB34FIR2"/>
<organism evidence="2 3">
    <name type="scientific">Purpureocillium lavendulum</name>
    <dbReference type="NCBI Taxonomy" id="1247861"/>
    <lineage>
        <taxon>Eukaryota</taxon>
        <taxon>Fungi</taxon>
        <taxon>Dikarya</taxon>
        <taxon>Ascomycota</taxon>
        <taxon>Pezizomycotina</taxon>
        <taxon>Sordariomycetes</taxon>
        <taxon>Hypocreomycetidae</taxon>
        <taxon>Hypocreales</taxon>
        <taxon>Ophiocordycipitaceae</taxon>
        <taxon>Purpureocillium</taxon>
    </lineage>
</organism>